<evidence type="ECO:0000313" key="4">
    <source>
        <dbReference type="EMBL" id="MDP0590246.1"/>
    </source>
</evidence>
<keyword evidence="1" id="KW-0040">ANK repeat</keyword>
<dbReference type="InterPro" id="IPR036770">
    <property type="entry name" value="Ankyrin_rpt-contain_sf"/>
</dbReference>
<evidence type="ECO:0000256" key="1">
    <source>
        <dbReference type="PROSITE-ProRule" id="PRU00023"/>
    </source>
</evidence>
<dbReference type="PROSITE" id="PS50088">
    <property type="entry name" value="ANK_REPEAT"/>
    <property type="match status" value="1"/>
</dbReference>
<dbReference type="Pfam" id="PF12796">
    <property type="entry name" value="Ank_2"/>
    <property type="match status" value="1"/>
</dbReference>
<evidence type="ECO:0000259" key="3">
    <source>
        <dbReference type="Pfam" id="PF07906"/>
    </source>
</evidence>
<dbReference type="AlphaFoldDB" id="A0AA90P361"/>
<dbReference type="Pfam" id="PF07906">
    <property type="entry name" value="Toxin_15"/>
    <property type="match status" value="1"/>
</dbReference>
<name>A0AA90P361_9GAMM</name>
<dbReference type="InterPro" id="IPR002110">
    <property type="entry name" value="Ankyrin_rpt"/>
</dbReference>
<dbReference type="Proteomes" id="UP001178148">
    <property type="component" value="Unassembled WGS sequence"/>
</dbReference>
<gene>
    <name evidence="4" type="ORF">QS748_14075</name>
</gene>
<dbReference type="SMART" id="SM00248">
    <property type="entry name" value="ANK"/>
    <property type="match status" value="2"/>
</dbReference>
<dbReference type="EMBL" id="JASXSV010000036">
    <property type="protein sequence ID" value="MDP0590246.1"/>
    <property type="molecule type" value="Genomic_DNA"/>
</dbReference>
<protein>
    <submittedName>
        <fullName evidence="4">Ankyrin repeat domain-containing protein</fullName>
    </submittedName>
</protein>
<evidence type="ECO:0000256" key="2">
    <source>
        <dbReference type="SAM" id="SignalP"/>
    </source>
</evidence>
<reference evidence="4 5" key="1">
    <citation type="journal article" date="2023" name="bioRxiv">
        <title>An intranuclear bacterial parasite of deep-sea mussels expresses apoptosis inhibitors acquired from its host.</title>
        <authorList>
            <person name="Gonzalez Porras M.A."/>
            <person name="Assie A."/>
            <person name="Tietjen M."/>
            <person name="Violette M."/>
            <person name="Kleiner M."/>
            <person name="Gruber-Vodicka H."/>
            <person name="Dubilier N."/>
            <person name="Leisch N."/>
        </authorList>
    </citation>
    <scope>NUCLEOTIDE SEQUENCE [LARGE SCALE GENOMIC DNA]</scope>
    <source>
        <strain evidence="4">IAP13</strain>
    </source>
</reference>
<feature type="domain" description="ShET2 enterotoxin N-terminal" evidence="3">
    <location>
        <begin position="220"/>
        <end position="386"/>
    </location>
</feature>
<evidence type="ECO:0000313" key="5">
    <source>
        <dbReference type="Proteomes" id="UP001178148"/>
    </source>
</evidence>
<comment type="caution">
    <text evidence="4">The sequence shown here is derived from an EMBL/GenBank/DDBJ whole genome shotgun (WGS) entry which is preliminary data.</text>
</comment>
<keyword evidence="5" id="KW-1185">Reference proteome</keyword>
<proteinExistence type="predicted"/>
<organism evidence="4 5">
    <name type="scientific">Candidatus Endonucleibacter bathymodioli</name>
    <dbReference type="NCBI Taxonomy" id="539814"/>
    <lineage>
        <taxon>Bacteria</taxon>
        <taxon>Pseudomonadati</taxon>
        <taxon>Pseudomonadota</taxon>
        <taxon>Gammaproteobacteria</taxon>
        <taxon>Oceanospirillales</taxon>
        <taxon>Endozoicomonadaceae</taxon>
        <taxon>Candidatus Endonucleibacter</taxon>
    </lineage>
</organism>
<keyword evidence="2" id="KW-0732">Signal</keyword>
<dbReference type="SUPFAM" id="SSF48403">
    <property type="entry name" value="Ankyrin repeat"/>
    <property type="match status" value="1"/>
</dbReference>
<feature type="signal peptide" evidence="2">
    <location>
        <begin position="1"/>
        <end position="21"/>
    </location>
</feature>
<sequence>MKNTLSIIITLSILLSGSSMAALDSILEQRAKLEISATNSNIGNRSGTCSHLDALIANNKAIPEAWLPQPCCEHEDRLKKEMGIINKQDLKDYLSQFEDCEDVADKLFILKDHEYYHYILFQTVMGLRRHCSTNELGISYHSIDKDAEGLQACGNIIQETIKSLTLEDRPFEERPCSISKYSSVSSIKVGCKEKELELEPLQSNDSNSCKTDKASENYVRSSVLLYMSEGAELCLNCKVYRNGEVVECRHLAAWWLKLKEFEYGDIDSRVNIARCKKIPYSAELDKSFSCGRCPSEGIYFEISQFPKVICDVATSLSEGEEKRYFIKSSIHSMGICIKMNEYNNIIIYYYDPNDTLRHKEIIVNTVGDLKYLRHDDFWDPIHLYSYFPGQDKACCLHSLDTKASQQDCKIVCLNKPSANLMYLLGKFGHYGYSEAFFDLKDLDRKIKKELFAGQVGSGTSALYIACQNGHLEAVSALLEMIINIDLDPDVKKELLAGRREDGTSPLFIACQNGDNAIVSVLIAGIFSGDLNLSNGEKAELLTGKRKDKALLHCI</sequence>
<dbReference type="InterPro" id="IPR012927">
    <property type="entry name" value="Toxin_15_N"/>
</dbReference>
<dbReference type="PROSITE" id="PS50297">
    <property type="entry name" value="ANK_REP_REGION"/>
    <property type="match status" value="1"/>
</dbReference>
<feature type="repeat" description="ANK" evidence="1">
    <location>
        <begin position="457"/>
        <end position="489"/>
    </location>
</feature>
<accession>A0AA90P361</accession>
<dbReference type="Gene3D" id="1.25.40.20">
    <property type="entry name" value="Ankyrin repeat-containing domain"/>
    <property type="match status" value="1"/>
</dbReference>
<feature type="chain" id="PRO_5041679320" evidence="2">
    <location>
        <begin position="22"/>
        <end position="554"/>
    </location>
</feature>